<dbReference type="InterPro" id="IPR010071">
    <property type="entry name" value="AA_adenyl_dom"/>
</dbReference>
<evidence type="ECO:0000256" key="7">
    <source>
        <dbReference type="SAM" id="MobiDB-lite"/>
    </source>
</evidence>
<accession>A0A9P1GYP6</accession>
<comment type="similarity">
    <text evidence="4">Belongs to the NRP synthetase family.</text>
</comment>
<dbReference type="InterPro" id="IPR020806">
    <property type="entry name" value="PKS_PP-bd"/>
</dbReference>
<evidence type="ECO:0000256" key="4">
    <source>
        <dbReference type="ARBA" id="ARBA00029454"/>
    </source>
</evidence>
<feature type="coiled-coil region" evidence="6">
    <location>
        <begin position="1887"/>
        <end position="1914"/>
    </location>
</feature>
<dbReference type="PANTHER" id="PTHR45527:SF15">
    <property type="entry name" value="NONRIBOSOMAL PEPTIDE SYNTHETASE EASA-RELATED"/>
    <property type="match status" value="1"/>
</dbReference>
<dbReference type="EMBL" id="CALLCH030000005">
    <property type="protein sequence ID" value="CAI4212693.1"/>
    <property type="molecule type" value="Genomic_DNA"/>
</dbReference>
<keyword evidence="5" id="KW-0040">ANK repeat</keyword>
<dbReference type="InterPro" id="IPR042099">
    <property type="entry name" value="ANL_N_sf"/>
</dbReference>
<dbReference type="PROSITE" id="PS50088">
    <property type="entry name" value="ANK_REPEAT"/>
    <property type="match status" value="6"/>
</dbReference>
<gene>
    <name evidence="9" type="ORF">PPNO1_LOCUS2446</name>
</gene>
<dbReference type="Gene3D" id="3.30.300.30">
    <property type="match status" value="4"/>
</dbReference>
<dbReference type="Pfam" id="PF00550">
    <property type="entry name" value="PP-binding"/>
    <property type="match status" value="5"/>
</dbReference>
<feature type="domain" description="Carrier" evidence="8">
    <location>
        <begin position="2146"/>
        <end position="2222"/>
    </location>
</feature>
<evidence type="ECO:0000256" key="6">
    <source>
        <dbReference type="SAM" id="Coils"/>
    </source>
</evidence>
<dbReference type="Pfam" id="PF00501">
    <property type="entry name" value="AMP-binding"/>
    <property type="match status" value="6"/>
</dbReference>
<dbReference type="Pfam" id="PF00668">
    <property type="entry name" value="Condensation"/>
    <property type="match status" value="5"/>
</dbReference>
<feature type="region of interest" description="Disordered" evidence="7">
    <location>
        <begin position="6125"/>
        <end position="6184"/>
    </location>
</feature>
<comment type="caution">
    <text evidence="9">The sequence shown here is derived from an EMBL/GenBank/DDBJ whole genome shotgun (WGS) entry which is preliminary data.</text>
</comment>
<dbReference type="SUPFAM" id="SSF47336">
    <property type="entry name" value="ACP-like"/>
    <property type="match status" value="6"/>
</dbReference>
<dbReference type="InterPro" id="IPR001242">
    <property type="entry name" value="Condensation_dom"/>
</dbReference>
<feature type="domain" description="Carrier" evidence="8">
    <location>
        <begin position="2008"/>
        <end position="2084"/>
    </location>
</feature>
<feature type="repeat" description="ANK" evidence="5">
    <location>
        <begin position="6563"/>
        <end position="6595"/>
    </location>
</feature>
<keyword evidence="6" id="KW-0175">Coiled coil</keyword>
<dbReference type="Gene3D" id="1.10.1200.10">
    <property type="entry name" value="ACP-like"/>
    <property type="match status" value="6"/>
</dbReference>
<dbReference type="CDD" id="cd19545">
    <property type="entry name" value="FUM14_C_NRPS-like"/>
    <property type="match status" value="2"/>
</dbReference>
<dbReference type="NCBIfam" id="NF003417">
    <property type="entry name" value="PRK04813.1"/>
    <property type="match status" value="5"/>
</dbReference>
<dbReference type="SUPFAM" id="SSF48403">
    <property type="entry name" value="Ankyrin repeat"/>
    <property type="match status" value="1"/>
</dbReference>
<reference evidence="9" key="1">
    <citation type="submission" date="2022-11" db="EMBL/GenBank/DDBJ databases">
        <authorList>
            <person name="Scott C."/>
            <person name="Bruce N."/>
        </authorList>
    </citation>
    <scope>NUCLEOTIDE SEQUENCE</scope>
</reference>
<dbReference type="GO" id="GO:0044550">
    <property type="term" value="P:secondary metabolite biosynthetic process"/>
    <property type="evidence" value="ECO:0007669"/>
    <property type="project" value="TreeGrafter"/>
</dbReference>
<name>A0A9P1GYP6_9PEZI</name>
<dbReference type="PROSITE" id="PS50297">
    <property type="entry name" value="ANK_REP_REGION"/>
    <property type="match status" value="5"/>
</dbReference>
<dbReference type="Gene3D" id="3.30.559.10">
    <property type="entry name" value="Chloramphenicol acetyltransferase-like domain"/>
    <property type="match status" value="6"/>
</dbReference>
<dbReference type="FunFam" id="3.30.559.30:FF:000003">
    <property type="entry name" value="Nonribosomal peptide synthase SidD"/>
    <property type="match status" value="1"/>
</dbReference>
<sequence>MNQSFQAQGGDSLLAIKLMVQCREIGRDVTIQDILRAQSLDRICPPDEIETPTSELSEESETDIFQVPVSSTATLHAASGSFDVKLFSIAGGVRTVDIIETLERVAFSHPILLADLRPRLTAKMDIALRRVPSGDEWVGSAISLLQKNPTATFAAISFVLKDTDLVRYICFAASRAIVDEASWNVLLGEIIPTGTSKSANSDVTQHPQVHPRYATHAGSKLEHDAFLTIDASTIRDGKDVIVIDATGLAQANLPQPNDIHLIHKVSHFRNPTTAHATAMLRQGGDCVQVHLCLPSELIQPGYLSQLERSIRSNTTELLNNLRSGPTIATISDFPHLGARSYDDLDNFVNKQIRPITQDPVTDVQEVYPCSAIQETFIQAQSVHPDLYQCIAVIEVRSGDGISEVDLARLQEAWQGLVDRHTSLRTIFLESVVRPGHFDQVVLRRWTSELIVKPAHPDEDIAALKRFSFPDFSPPHRVTVYKQSPTSVKIRPSFFPVTDAKAERKAYTRLQRSIPINTELLRAFCILRSYTGMHDVSFSYVNSGRHLAVQGIESAIGCKLTDALNPSEYDLTLNIGILGDCLELDLYFWESRLSLSSADSAAESFAESFSRIVETGHSRLGDIDITPAGHVDQIRRWNSVLPSRVEARLHDDVWKQARTRPRSTAIQGWDGDMTYRELTQAADKLAAYLVSLGVKPETKIPLCFDKSRWAVVSQLAILKASGCVVPLSTKQPKQRIELILKDIEASIVLASESHAAQFGTTPDNCAFIIYTSGSTGVPKGVVLTHGSLATSVHYLGAQFRLGHHTRTVQFSAYTFDISIQDIYTTLRYGGCLCIISEQDRLDNLAPAMRRYRVNCAGLTSTVAGTISPTEVPSLRTLVLLGEAVKPAVVNKWVHTVAVFNAYGPSECSIQASCRQLTPSCNALNIGYAFAGALWVVDATSYDRLVPIGSPGELLIEGPLQARGYLNDKAKTDAAFIASPAWTSKFEFDTPKRLYRTGDLVQQNTDGSITYIGRRDTQVKFRGQRIEIGEIEHHIIQHPAVADAAVALPSTGNCNGRLVGLVTLKDYLAPSARTEIRPISADKIASTRATLDSIRDSLASRVPEHMVPTVWIPLSSVMPQNESAKLDRKTLGLWVDDVDKELLDYLAQQPKQQGITRAASPSEAKLQEIWSQILKLPPSEIPILGKSFLHLGGDSVAAMQVLRRLCRLLEEISAEAALDYWKAQLRGAEPFYLPHLTENGMAPVGRDILSTTRVPQKLVTVDLDFYDELRRFSEQAGVTMANIFQLSWALVLSKFSGLNDVLFGHVASGRDVDVAGVNEMVGPLINVMVTRIRLDMDKKLQDALEETQESSLDSLSHQRASLLDISHALNLQGQSLFNTSLSYRPALPKVGSKDEIASLEFITGEDPTEYDVIVNIMTSADNISVWLQYSPDLVCRQSADGLAACLVQTVRSMIGNQEQPLSAIQVVTPADIAQLLAWDREIVEVEQRECVHHLIEQQNRVCPTALAVHAWDGDFTLGELEAKASILARLLKTEFGVGPESYVAICMEKSKWVAVAQLAILKAGGAVVPLSPSQPAQRLENLVRDSNSPTILTSSDTASVVSHIRRCINVDDDLFSSLPNTEGYSCETVQPDNPALVVYTSGSTGMPKGVVLTHANLMTNFRTMTRLHGFDANLRFGQFSSLVFDISFGEIWMTIGCGGCVCIMSEAERMNDVGTAMRKYQVNCTFLTPSVASLLDLDSVPTLKRLMVGGEAMQPALLAELLSVPRVAIHNTYGPTECTIIVLYSKNHRDLSCANLLGRPPVGELWIVDEHGQVCPIGAIGEIWIGGPVVARGYLNDPVKTDKSFISNPRFCVDVGTRSKRFYRTGDMGRQNRAGEFVFVGRKDTQIKIRGQRVEVQEIESKIRQLNQDVKSATVLVITPNKGSNTITLVAAVELESASRRNLRRFQPDLPFLLLSSELQDEFSELRSKLQDILPAYMVPGLYVPYDSVPLSISGKTDRLLMRSQIESLSPRVEMELMIQMLWASILKADRDNIGIDDNFFHCGGDSLTAMKLASMASKFNILLSVSDVFGNPKLADMARRAEQCALDAADGQAEDSITTPLGLLKDIHEASNTSKLVPSIPALSPERQAEFSDLWCRLQDVLPADMLPSLTIPDSKIPTGASILKVDRDNIGVEDNFFQSGGDSLVAMRLASMATKFRVSLSVSDIFEYPKLADMALRAKWRGLDHAEDAPRTLPESASNDIQDPAILKPLDDMESEELRRAAAECGVSSADIEDVYPCTPLQEGLMTLTALQPLAYVGRWAYKLPQSIDLDRFRDAWQQVVKIAPILRTRIILGNLAGAVQVVIREPRTWLSGSDLNQYLENDRATHMGYGSSLSRLAIIQTADSERYFVLTIHHSTYDGFSLTKIFQLVEQAYNSEPIPALPQFTRFVQYLQGVDPEATATFWRDHLNGDLGQPFPALPASSYKPEATRTLFHKFTLERVSGAFTVPILLRAAWSLVLSAYCGNDVMFAMPQSGRAAPVEGILDIAAPTICTVPVRVHVDKDQSILDFLNEVNGQATKMMKFEHTGLQYIRRLVDNSIVMNHLFAIQSGSERDALSRRPLGLVDMDIAMPNFENYALVVECILTRDATPGMWSVEIGAKFDENILSTSHVERIAERLGYVLAQLDSALGSTGGGQGKAIGDMELLSRSEIALLQSWHPSVAPPPTKQVHELIEQRAADRPTHQPSSVGQFVPMCIDKSKWAVVAMIAVMKSGAAMVPVRADGLERLYTILDELNATTALATPNNAPVLRSRVQHVVEIGEDLLLRKLSEHSGPKDVLTVKPTDIAYVLYTSGTTGKPKGVVVEHGCLTTSLEPMCGMADLGPETRAFQFSDFTFDTFLYDIFCTLLSGGCVCVPSEEERLNDLPGAVSRMKATHALFVPSVLATLHPSEFPSLESLVLAGELVREEHVAEWVRRPIRVFNGYGPTEACILTCGHEIVDSKECEVIGKSWSATWLETMDEATFAKINCIRAGTEQQPDTPLEEKMQAVIADVLHITASKVGMNHSFLSIGGDSITAMQVVSRLRALHGLSTHVREVLQATSLAQLAGKLSTVKSSQDIEEEEDVDDGSSFELSPIQRFHFQSFASAGLDSRDDFRFNQSLCLSVQGQVSLATITNAVTELVTRHEMLRARFQKSQDGYSQRIETNIEGSFRISDHLFPSVDSVREVIYTAQRELDPEHGPVFSADWIHVTSESKTFLFLAAHHLVIDLVSWRIILQELEDLAKTPAAKPSTKSVPFRKWTQLQMQHAASVKSISEVLPQDFATTSDAEYWGIERSDNLYGVGITEEFTISREVTDILFSRHEALKTEPIEALLACLLQSFHSAFPDKPSPVIFNEGHGREPWDDKTDLSATVGWFTVMMPVYVPDHHLDIVEVLKRVKDVRRMIPGEEYPTSQIVFNYSGRFQQLERSDNVFQLDTSFNDPDLLGVGSKVKRPGIFDVEASMNASSLQIKVTFNQNIKKRAEIRQWVEAYRDSLVSLAGQLPQLPRAFSRIDLPGLNATYEDISKLETETLPQYGITDLDVIEDIWPCSPIQQGILLSQLRDPEKYHLYQICKIQTRHGGEVDLDKLSGAWNAVVARHPIMRALFVQSVSAAGLCYQVILKEFKVEPPRLQCRTADEVQSTFARDGRPQYSKTTCLHELAICTTESKEIYLRFSFSHAISDASSTGILVRDLLQAYDDILPHEPAPSYGLHVSYLQKTPGAESLNYWITRLLNAESCFFPAALSATAAAIGNRVVKSELVNIGPIHRFRDSHGITIANILQLSWAYTLSRYTGSRDVMFGYLSNGRDTGIEGVTDIVGPMINLTLPHPVQDEFFKSLQHQKCPLGDILHAVSTSGRGLFNTVVSYTREASETFHPNASLRVFAMDGDDPTEYDISLSLMSSDNKVHVAMRYSPSFLDDVAARAVLDTFEHILYSLCNEENTTLASLQTISSSDAARLREWYNSRHSSYEGTVQDGIYQNCLKTPNAQAIRGYLEELGVKEESPVAFYMEKSLWAIVAILAIQKLGALVVPLGISLPTQRLRVMVGQVQPIAVLTTEKMFVKAEELAATRLLIVQASSDFFHHALDTSHSIPPRPVKQRSSTVVVYTSGSTGQPKGALLTQHGLYTIMRRYGEITGINAETRALQFSSFVFDIFTLDEERLDIAGLIKSMEAMKVNHAIFTPTMANLFGPQDVPSLKILGLAGEGVLPINVETWSPYARIFNVYGPCECTVFTNLGGPLTMEQPTTVGPAAVGCVWVVDPDDHHTLVPIGAVGEAIADSPAIGAGYLNNPELTKLAFIPPPDFVSSYCFGPHQVAYSTGPVTWDGQVKVRGQRVEVEEIEHNALTAFTAAKRAAAVHITPHTRNSTDKMLALVLEIPAPSGGDYDKEQINTSLSFLPVDDAMVSSLLALQQALEDALPSYMIPAIYVPISAMPMTTSNKVDRLNIRKMLERLDEERISEFGFTKSDSDEPLTEAEAQLQGLWSNVLASSKSFDPNSHFFRSGGDSVVAMRLVALAREAIPPLALTVGDVFSNPVLRDMARVMKKGEAASTKLDLEPFSLCNAGGSRLEASDITRISSLCNLDPEDVDDIYPCTPLQEGMMTITSSQQSAYVSRWAFSLDDSIDLAKFKNAWKVVVQEAPALRTRIVQDDTFGAVSVVSRREANWLSISCDLESYLKADSEDAITFGTLSYGLPEAEKYWKAQFDGHLAIPFPKTPKQHTPGPYQKLSRRITNPSTPKTVTVATLLRATWALILSNEIGHPDISFAMPLSGRTSSLSSILDIIGPTLTTVPVRVQVNQGSSISEYLDLVQKQTVDMMPYEHTGLQNIRRLAPDSSLNFNHLFVVQPATERIGQGAASSFPGLTLLPQETSNFFEYPLIVECNLFEGSTEDHECDIGFYFDQEALDASQVDTLLETFDLILAQLWNAAASDSTDSESPTLDSIDFMPPSQIQQLLKYDRETVDTPVTSCIHDFVYEQALFRPSAPAVSSWDGDFTFAQLDAMASTLAHHLVSMGVRPSVCVVLAFEKCKWAVVSMLAVFKAGGVVVPIHFKHPLNRIRSIVDDTEARIVLTSRPVDEYTPIAPHVLGVNDELMATLPQNTSSACPTVQTTDTACIYFTSGSTGKPKGVILAHEGLVHSLKAIAAGAQLNSKTRSLHFSTYTFDMSLIEIFPTLFMGGCICIISEEDRMSNLTKSIVEANVNALWLTPLVAGLLRPDEMPQVKSLGLGGELVRRDVIELWASRDDVMVTIMYGPAEASILCNMTPRLNATSDPANVGPQTNVGKQWVVDPSNHHRLMPTGSIGELLLEGVTLAKGYLGDPQRTAQSFISDPEWLKRYNFVPDSGRRFYCTGDLVRQNRDGTLTYITRADGEIKINGQRTNIAEIECAIQAKLPHIHNLAVGRLPVEALRNGRTGNAQLLVASLELGPSTPFSDSTDVEGLLLPLSDDMSSTFEKLREDLADILPTYMVPTLYLPIRKMPMTTAGKSDRRTLWNALKELDNLADYLGDNKAKVPPSTPRTNHDFFKIGGDSISAMRIVSMARRSGTLSISVADMIRHPVLSKLALVVDQRGNDQVHSIEEKYEPFSAFESTKTTIVHSLEPLLDTSGTIIDAAPTTDFQAFCVRATLSKTRDLLAYVSLDGSGACDISRWIQACHRLIDSHEILRTAYVSMTGRLFQVVLDEYRPKIEHYETAEPVDQFSDDLIRRDMDRVPTLGRPFTEFAIITSTTSTKHRVLFRVSHGEYDGIALSYMMSSLQQIFSQPNNLERTAFIPYVASLLKQPREPSLGFWRDILQDCSMPKLGGNPSGHTFSEKAVGCCANIVPVRVRWDDSWTVRNLLHHLQEQQLSRIPHEHVGFREILRDCSGLPMPPYYTSRINHVDARPPQSLRLGDGEYDFSIRFPDVAGDSSDVSITSSSGPSHVKIVFSCLQSVVTPIEATAFLAARATSGAREINGVLTDHSDQSEAVEFQKLQVLSTKLQKLAVDAHAFGGKVRSAQVVSLDLQTALSAHLPEIDASSAILAKQVMRVGRYTPREAINLATLLQYEVFLDVSTSFLTLMIHLLSRSSKADQDRSLSHEDTKLLLIRTATACHDIARSNGILRVDQPVHTLQDASGSMPPAYEELPPPFENSPTYVESSPSEAPPEAAPGFRDSDSHTPYTGKGKAKESSSGGFLSAFKAVTAALRTKPELLVVPLCQASANGNVPQVKALLNQGANINGRNEEGQTPLICTILSGQLDVLRFLLSAGADHGICDSGRKGKTPLLHAIEAQNRDAAELLLTHGVDPNQADDWGQLYFASLVRGDTAPSWIELLLSFGADPNGKDMHGRPLVILALQKRAKQPDCEEVVKLLLRHGAKPGSKGPDGTPLIHIALQQKRERLVYRLLEIGANPNAKDVSGISLLAVALKKNDRALAKALLERGADPNAADIYGSYPIINVLCEKRLAPADRDALARILLEHGARADRKDHWGVTAVEHTVVPILEGIALPPSNSENISIVELILRNGGDANQSLSKVAGEPTLLTHALDRSGWAIAAAALRYGANPNLMDKEGRTPLLLSVRKGSVEAVGLLIQHGAMVNYPRQSLPLDVALSQGDTEIVSLLRSQGAVSAAKLPDSTVH</sequence>
<evidence type="ECO:0000256" key="5">
    <source>
        <dbReference type="PROSITE-ProRule" id="PRU00023"/>
    </source>
</evidence>
<keyword evidence="3" id="KW-0436">Ligase</keyword>
<dbReference type="InterPro" id="IPR036736">
    <property type="entry name" value="ACP-like_sf"/>
</dbReference>
<dbReference type="SMART" id="SM00823">
    <property type="entry name" value="PKS_PP"/>
    <property type="match status" value="6"/>
</dbReference>
<dbReference type="FunFam" id="3.40.50.12780:FF:000014">
    <property type="entry name" value="Nonribosomal peptide synthetase 1"/>
    <property type="match status" value="1"/>
</dbReference>
<dbReference type="InterPro" id="IPR009081">
    <property type="entry name" value="PP-bd_ACP"/>
</dbReference>
<feature type="repeat" description="ANK" evidence="5">
    <location>
        <begin position="6272"/>
        <end position="6304"/>
    </location>
</feature>
<dbReference type="InterPro" id="IPR020845">
    <property type="entry name" value="AMP-binding_CS"/>
</dbReference>
<feature type="repeat" description="ANK" evidence="5">
    <location>
        <begin position="6377"/>
        <end position="6409"/>
    </location>
</feature>
<dbReference type="InterPro" id="IPR000873">
    <property type="entry name" value="AMP-dep_synth/lig_dom"/>
</dbReference>
<dbReference type="GO" id="GO:0005737">
    <property type="term" value="C:cytoplasm"/>
    <property type="evidence" value="ECO:0007669"/>
    <property type="project" value="TreeGrafter"/>
</dbReference>
<dbReference type="InterPro" id="IPR045851">
    <property type="entry name" value="AMP-bd_C_sf"/>
</dbReference>
<dbReference type="Gene3D" id="1.25.40.20">
    <property type="entry name" value="Ankyrin repeat-containing domain"/>
    <property type="match status" value="3"/>
</dbReference>
<evidence type="ECO:0000256" key="3">
    <source>
        <dbReference type="ARBA" id="ARBA00022598"/>
    </source>
</evidence>
<evidence type="ECO:0000313" key="10">
    <source>
        <dbReference type="Proteomes" id="UP000838763"/>
    </source>
</evidence>
<dbReference type="Gene3D" id="3.30.559.30">
    <property type="entry name" value="Nonribosomal peptide synthetase, condensation domain"/>
    <property type="match status" value="6"/>
</dbReference>
<dbReference type="NCBIfam" id="TIGR01733">
    <property type="entry name" value="AA-adenyl-dom"/>
    <property type="match status" value="2"/>
</dbReference>
<dbReference type="SMART" id="SM00248">
    <property type="entry name" value="ANK"/>
    <property type="match status" value="9"/>
</dbReference>
<dbReference type="GO" id="GO:0031177">
    <property type="term" value="F:phosphopantetheine binding"/>
    <property type="evidence" value="ECO:0007669"/>
    <property type="project" value="InterPro"/>
</dbReference>
<proteinExistence type="inferred from homology"/>
<dbReference type="Proteomes" id="UP000838763">
    <property type="component" value="Unassembled WGS sequence"/>
</dbReference>
<dbReference type="Gene3D" id="3.40.50.12780">
    <property type="entry name" value="N-terminal domain of ligase-like"/>
    <property type="match status" value="5"/>
</dbReference>
<feature type="repeat" description="ANK" evidence="5">
    <location>
        <begin position="6237"/>
        <end position="6269"/>
    </location>
</feature>
<dbReference type="PROSITE" id="PS00455">
    <property type="entry name" value="AMP_BINDING"/>
    <property type="match status" value="5"/>
</dbReference>
<dbReference type="PANTHER" id="PTHR45527">
    <property type="entry name" value="NONRIBOSOMAL PEPTIDE SYNTHETASE"/>
    <property type="match status" value="1"/>
</dbReference>
<dbReference type="InterPro" id="IPR036770">
    <property type="entry name" value="Ankyrin_rpt-contain_sf"/>
</dbReference>
<feature type="repeat" description="ANK" evidence="5">
    <location>
        <begin position="6410"/>
        <end position="6442"/>
    </location>
</feature>
<keyword evidence="10" id="KW-1185">Reference proteome</keyword>
<organism evidence="9 10">
    <name type="scientific">Parascedosporium putredinis</name>
    <dbReference type="NCBI Taxonomy" id="1442378"/>
    <lineage>
        <taxon>Eukaryota</taxon>
        <taxon>Fungi</taxon>
        <taxon>Dikarya</taxon>
        <taxon>Ascomycota</taxon>
        <taxon>Pezizomycotina</taxon>
        <taxon>Sordariomycetes</taxon>
        <taxon>Hypocreomycetidae</taxon>
        <taxon>Microascales</taxon>
        <taxon>Microascaceae</taxon>
        <taxon>Parascedosporium</taxon>
    </lineage>
</organism>
<dbReference type="PROSITE" id="PS50075">
    <property type="entry name" value="CARRIER"/>
    <property type="match status" value="4"/>
</dbReference>
<dbReference type="Pfam" id="PF12796">
    <property type="entry name" value="Ank_2"/>
    <property type="match status" value="3"/>
</dbReference>
<evidence type="ECO:0000313" key="9">
    <source>
        <dbReference type="EMBL" id="CAI4212693.1"/>
    </source>
</evidence>
<dbReference type="SUPFAM" id="SSF56801">
    <property type="entry name" value="Acetyl-CoA synthetase-like"/>
    <property type="match status" value="5"/>
</dbReference>
<feature type="repeat" description="ANK" evidence="5">
    <location>
        <begin position="6208"/>
        <end position="6236"/>
    </location>
</feature>
<dbReference type="OrthoDB" id="416786at2759"/>
<protein>
    <recommendedName>
        <fullName evidence="8">Carrier domain-containing protein</fullName>
    </recommendedName>
</protein>
<dbReference type="CDD" id="cd05918">
    <property type="entry name" value="A_NRPS_SidN3_like"/>
    <property type="match status" value="3"/>
</dbReference>
<evidence type="ECO:0000256" key="1">
    <source>
        <dbReference type="ARBA" id="ARBA00022450"/>
    </source>
</evidence>
<dbReference type="InterPro" id="IPR002110">
    <property type="entry name" value="Ankyrin_rpt"/>
</dbReference>
<keyword evidence="1" id="KW-0596">Phosphopantetheine</keyword>
<keyword evidence="2" id="KW-0597">Phosphoprotein</keyword>
<dbReference type="SUPFAM" id="SSF52777">
    <property type="entry name" value="CoA-dependent acyltransferases"/>
    <property type="match status" value="12"/>
</dbReference>
<dbReference type="FunFam" id="3.30.300.30:FF:000015">
    <property type="entry name" value="Nonribosomal peptide synthase SidD"/>
    <property type="match status" value="4"/>
</dbReference>
<dbReference type="PROSITE" id="PS00012">
    <property type="entry name" value="PHOSPHOPANTETHEINE"/>
    <property type="match status" value="6"/>
</dbReference>
<evidence type="ECO:0000259" key="8">
    <source>
        <dbReference type="PROSITE" id="PS50075"/>
    </source>
</evidence>
<dbReference type="CDD" id="cd19542">
    <property type="entry name" value="CT_NRPS-like"/>
    <property type="match status" value="1"/>
</dbReference>
<dbReference type="GO" id="GO:0043041">
    <property type="term" value="P:amino acid activation for nonribosomal peptide biosynthetic process"/>
    <property type="evidence" value="ECO:0007669"/>
    <property type="project" value="TreeGrafter"/>
</dbReference>
<dbReference type="InterPro" id="IPR006162">
    <property type="entry name" value="Ppantetheine_attach_site"/>
</dbReference>
<evidence type="ECO:0000256" key="2">
    <source>
        <dbReference type="ARBA" id="ARBA00022553"/>
    </source>
</evidence>
<dbReference type="GO" id="GO:0016874">
    <property type="term" value="F:ligase activity"/>
    <property type="evidence" value="ECO:0007669"/>
    <property type="project" value="UniProtKB-KW"/>
</dbReference>
<dbReference type="InterPro" id="IPR023213">
    <property type="entry name" value="CAT-like_dom_sf"/>
</dbReference>
<feature type="domain" description="Carrier" evidence="8">
    <location>
        <begin position="3016"/>
        <end position="3093"/>
    </location>
</feature>
<feature type="domain" description="Carrier" evidence="8">
    <location>
        <begin position="4488"/>
        <end position="4565"/>
    </location>
</feature>